<evidence type="ECO:0000256" key="5">
    <source>
        <dbReference type="ARBA" id="ARBA00023134"/>
    </source>
</evidence>
<dbReference type="GO" id="GO:0005737">
    <property type="term" value="C:cytoplasm"/>
    <property type="evidence" value="ECO:0007669"/>
    <property type="project" value="UniProtKB-SubCell"/>
</dbReference>
<dbReference type="Gene3D" id="3.40.50.300">
    <property type="entry name" value="P-loop containing nucleotide triphosphate hydrolases"/>
    <property type="match status" value="1"/>
</dbReference>
<evidence type="ECO:0000256" key="4">
    <source>
        <dbReference type="ARBA" id="ARBA00022741"/>
    </source>
</evidence>
<protein>
    <recommendedName>
        <fullName evidence="2">Interferon-induced GTP-binding protein Mx</fullName>
    </recommendedName>
    <alternativeName>
        <fullName evidence="6">Interferon-inducible Mx protein</fullName>
    </alternativeName>
</protein>
<dbReference type="PRINTS" id="PR00195">
    <property type="entry name" value="DYNAMIN"/>
</dbReference>
<dbReference type="GO" id="GO:0005525">
    <property type="term" value="F:GTP binding"/>
    <property type="evidence" value="ECO:0007669"/>
    <property type="project" value="UniProtKB-KW"/>
</dbReference>
<keyword evidence="3" id="KW-0963">Cytoplasm</keyword>
<dbReference type="Pfam" id="PF02212">
    <property type="entry name" value="GED"/>
    <property type="match status" value="1"/>
</dbReference>
<dbReference type="InterPro" id="IPR020850">
    <property type="entry name" value="GED_dom"/>
</dbReference>
<dbReference type="PANTHER" id="PTHR11566:SF225">
    <property type="entry name" value="INTERFERON-INDUCED GTP-BINDING PROTEIN MX-RELATED"/>
    <property type="match status" value="1"/>
</dbReference>
<dbReference type="Pfam" id="PF00350">
    <property type="entry name" value="Dynamin_N"/>
    <property type="match status" value="1"/>
</dbReference>
<dbReference type="Ensembl" id="ENSHBUT00000016475.1">
    <property type="protein sequence ID" value="ENSHBUP00000009784.1"/>
    <property type="gene ID" value="ENSHBUG00000020350.1"/>
</dbReference>
<evidence type="ECO:0000256" key="2">
    <source>
        <dbReference type="ARBA" id="ARBA00015210"/>
    </source>
</evidence>
<dbReference type="InterPro" id="IPR001401">
    <property type="entry name" value="Dynamin_GTPase"/>
</dbReference>
<dbReference type="GO" id="GO:0005886">
    <property type="term" value="C:plasma membrane"/>
    <property type="evidence" value="ECO:0007669"/>
    <property type="project" value="TreeGrafter"/>
</dbReference>
<dbReference type="GeneTree" id="ENSGT00940000164201"/>
<name>A0A3Q2VFV3_HAPBU</name>
<dbReference type="GO" id="GO:0051607">
    <property type="term" value="P:defense response to virus"/>
    <property type="evidence" value="ECO:0007669"/>
    <property type="project" value="TreeGrafter"/>
</dbReference>
<dbReference type="GO" id="GO:0098793">
    <property type="term" value="C:presynapse"/>
    <property type="evidence" value="ECO:0007669"/>
    <property type="project" value="GOC"/>
</dbReference>
<dbReference type="InterPro" id="IPR045063">
    <property type="entry name" value="Dynamin_N"/>
</dbReference>
<evidence type="ECO:0000256" key="1">
    <source>
        <dbReference type="ARBA" id="ARBA00004496"/>
    </source>
</evidence>
<accession>A0A3Q2VFV3</accession>
<dbReference type="GO" id="GO:0005634">
    <property type="term" value="C:nucleus"/>
    <property type="evidence" value="ECO:0007669"/>
    <property type="project" value="TreeGrafter"/>
</dbReference>
<keyword evidence="5 7" id="KW-0342">GTP-binding</keyword>
<organism evidence="10 11">
    <name type="scientific">Haplochromis burtoni</name>
    <name type="common">Burton's mouthbrooder</name>
    <name type="synonym">Chromis burtoni</name>
    <dbReference type="NCBI Taxonomy" id="8153"/>
    <lineage>
        <taxon>Eukaryota</taxon>
        <taxon>Metazoa</taxon>
        <taxon>Chordata</taxon>
        <taxon>Craniata</taxon>
        <taxon>Vertebrata</taxon>
        <taxon>Euteleostomi</taxon>
        <taxon>Actinopterygii</taxon>
        <taxon>Neopterygii</taxon>
        <taxon>Teleostei</taxon>
        <taxon>Neoteleostei</taxon>
        <taxon>Acanthomorphata</taxon>
        <taxon>Ovalentaria</taxon>
        <taxon>Cichlomorphae</taxon>
        <taxon>Cichliformes</taxon>
        <taxon>Cichlidae</taxon>
        <taxon>African cichlids</taxon>
        <taxon>Pseudocrenilabrinae</taxon>
        <taxon>Haplochromini</taxon>
        <taxon>Haplochromis</taxon>
    </lineage>
</organism>
<dbReference type="CDD" id="cd08771">
    <property type="entry name" value="DLP_1"/>
    <property type="match status" value="1"/>
</dbReference>
<evidence type="ECO:0000313" key="11">
    <source>
        <dbReference type="Proteomes" id="UP000264840"/>
    </source>
</evidence>
<comment type="similarity">
    <text evidence="7">Belongs to the TRAFAC class dynamin-like GTPase superfamily. Dynamin/Fzo/YdjA family.</text>
</comment>
<dbReference type="GO" id="GO:0008017">
    <property type="term" value="F:microtubule binding"/>
    <property type="evidence" value="ECO:0007669"/>
    <property type="project" value="TreeGrafter"/>
</dbReference>
<evidence type="ECO:0000256" key="7">
    <source>
        <dbReference type="RuleBase" id="RU003932"/>
    </source>
</evidence>
<dbReference type="Proteomes" id="UP000264840">
    <property type="component" value="Unplaced"/>
</dbReference>
<dbReference type="PROSITE" id="PS51718">
    <property type="entry name" value="G_DYNAMIN_2"/>
    <property type="match status" value="1"/>
</dbReference>
<dbReference type="Gene3D" id="1.20.120.1240">
    <property type="entry name" value="Dynamin, middle domain"/>
    <property type="match status" value="1"/>
</dbReference>
<reference evidence="10" key="1">
    <citation type="submission" date="2025-08" db="UniProtKB">
        <authorList>
            <consortium name="Ensembl"/>
        </authorList>
    </citation>
    <scope>IDENTIFICATION</scope>
</reference>
<dbReference type="AlphaFoldDB" id="A0A3Q2VFV3"/>
<dbReference type="SMART" id="SM00302">
    <property type="entry name" value="GED"/>
    <property type="match status" value="1"/>
</dbReference>
<dbReference type="PANTHER" id="PTHR11566">
    <property type="entry name" value="DYNAMIN"/>
    <property type="match status" value="1"/>
</dbReference>
<dbReference type="GO" id="GO:0005874">
    <property type="term" value="C:microtubule"/>
    <property type="evidence" value="ECO:0007669"/>
    <property type="project" value="TreeGrafter"/>
</dbReference>
<dbReference type="GO" id="GO:0016185">
    <property type="term" value="P:synaptic vesicle budding from presynaptic endocytic zone membrane"/>
    <property type="evidence" value="ECO:0007669"/>
    <property type="project" value="TreeGrafter"/>
</dbReference>
<dbReference type="InterPro" id="IPR000375">
    <property type="entry name" value="Dynamin_stalk"/>
</dbReference>
<dbReference type="PROSITE" id="PS00410">
    <property type="entry name" value="G_DYNAMIN_1"/>
    <property type="match status" value="1"/>
</dbReference>
<comment type="subcellular location">
    <subcellularLocation>
        <location evidence="1">Cytoplasm</location>
    </subcellularLocation>
</comment>
<evidence type="ECO:0000256" key="3">
    <source>
        <dbReference type="ARBA" id="ARBA00022490"/>
    </source>
</evidence>
<dbReference type="GO" id="GO:0031623">
    <property type="term" value="P:receptor internalization"/>
    <property type="evidence" value="ECO:0007669"/>
    <property type="project" value="TreeGrafter"/>
</dbReference>
<keyword evidence="11" id="KW-1185">Reference proteome</keyword>
<dbReference type="InterPro" id="IPR019762">
    <property type="entry name" value="Dynamin_GTPase_CS"/>
</dbReference>
<dbReference type="PROSITE" id="PS51388">
    <property type="entry name" value="GED"/>
    <property type="match status" value="1"/>
</dbReference>
<keyword evidence="4 7" id="KW-0547">Nucleotide-binding</keyword>
<dbReference type="GO" id="GO:0003924">
    <property type="term" value="F:GTPase activity"/>
    <property type="evidence" value="ECO:0007669"/>
    <property type="project" value="InterPro"/>
</dbReference>
<dbReference type="SMART" id="SM00053">
    <property type="entry name" value="DYNc"/>
    <property type="match status" value="1"/>
</dbReference>
<feature type="domain" description="GED" evidence="8">
    <location>
        <begin position="500"/>
        <end position="591"/>
    </location>
</feature>
<evidence type="ECO:0000256" key="6">
    <source>
        <dbReference type="ARBA" id="ARBA00031810"/>
    </source>
</evidence>
<dbReference type="FunFam" id="1.20.120.1240:FF:000007">
    <property type="entry name" value="Interferon-induced GTP-binding protein Mx1"/>
    <property type="match status" value="1"/>
</dbReference>
<dbReference type="InterPro" id="IPR030381">
    <property type="entry name" value="G_DYNAMIN_dom"/>
</dbReference>
<evidence type="ECO:0000259" key="9">
    <source>
        <dbReference type="PROSITE" id="PS51718"/>
    </source>
</evidence>
<dbReference type="Pfam" id="PF01031">
    <property type="entry name" value="Dynamin_M"/>
    <property type="match status" value="2"/>
</dbReference>
<evidence type="ECO:0000259" key="8">
    <source>
        <dbReference type="PROSITE" id="PS51388"/>
    </source>
</evidence>
<dbReference type="InterPro" id="IPR027417">
    <property type="entry name" value="P-loop_NTPase"/>
</dbReference>
<dbReference type="InterPro" id="IPR003130">
    <property type="entry name" value="GED"/>
</dbReference>
<sequence>MSMSTLNQQYDEKVRPLIDLIDSLRSLGVEKDLALPAIAVIGDQSSGKSSVLEALSGVALPRGSGIVTRCPLELKMTKTKEGEAWYGKISYRDFEEKIKEPALVEKMIREAQLKLIGNDTGISSELISLEIASPDVPDLTLIDLPGIARVAVDGQSADIGDKIKTMIQTVISKQETINLVVVPCNVDIATTEALNMAKLVDPDGERTLGILTKPDLVDKGTEENVVKIVHNEVIPLKKGYMVVKCRGQKEITEKVSLSEALKNEEAFFKDTYYCFTFKSLPRLDEQTQKKLEQTQENLKKLRTGPPSDATQRQKFLSDLVLAFTQDAISLTKGEELKCGYNSSIFFTLRNKFEAWEKIIKDSGSSFKEHILSEESQFERTYRGRELPLFVNYSTFESIIQKQIKQLEEPAIQKLKEVSEVVRKELFELAQNSFVGFPNLINTAKMNIETIRNEREEEAKPILGMQFKMEMLVYTQDSKYITEIQNGISKNGQLYFGGMTSKEMMRHFEAYYNIAGQRLADQIPLVIRYQVLQEFASELQSKMLDAFTDKERKEYLLQEDSGTKNKREDLKMRLERLSRAHILLSEFSRNTTLTEVNNFNSMENFLPNF</sequence>
<reference evidence="10" key="2">
    <citation type="submission" date="2025-09" db="UniProtKB">
        <authorList>
            <consortium name="Ensembl"/>
        </authorList>
    </citation>
    <scope>IDENTIFICATION</scope>
</reference>
<feature type="domain" description="Dynamin-type G" evidence="9">
    <location>
        <begin position="32"/>
        <end position="296"/>
    </location>
</feature>
<dbReference type="InterPro" id="IPR022812">
    <property type="entry name" value="Dynamin"/>
</dbReference>
<evidence type="ECO:0000313" key="10">
    <source>
        <dbReference type="Ensembl" id="ENSHBUP00000009784.1"/>
    </source>
</evidence>
<dbReference type="SUPFAM" id="SSF52540">
    <property type="entry name" value="P-loop containing nucleoside triphosphate hydrolases"/>
    <property type="match status" value="1"/>
</dbReference>
<proteinExistence type="inferred from homology"/>